<protein>
    <submittedName>
        <fullName evidence="2">DUF3857 domain-containing protein</fullName>
    </submittedName>
</protein>
<dbReference type="InterPro" id="IPR038765">
    <property type="entry name" value="Papain-like_cys_pep_sf"/>
</dbReference>
<dbReference type="SUPFAM" id="SSF54001">
    <property type="entry name" value="Cysteine proteinases"/>
    <property type="match status" value="1"/>
</dbReference>
<evidence type="ECO:0000313" key="2">
    <source>
        <dbReference type="EMBL" id="MFD2548471.1"/>
    </source>
</evidence>
<dbReference type="Gene3D" id="2.60.120.1130">
    <property type="match status" value="1"/>
</dbReference>
<reference evidence="3" key="1">
    <citation type="journal article" date="2019" name="Int. J. Syst. Evol. Microbiol.">
        <title>The Global Catalogue of Microorganisms (GCM) 10K type strain sequencing project: providing services to taxonomists for standard genome sequencing and annotation.</title>
        <authorList>
            <consortium name="The Broad Institute Genomics Platform"/>
            <consortium name="The Broad Institute Genome Sequencing Center for Infectious Disease"/>
            <person name="Wu L."/>
            <person name="Ma J."/>
        </authorList>
    </citation>
    <scope>NUCLEOTIDE SEQUENCE [LARGE SCALE GENOMIC DNA]</scope>
    <source>
        <strain evidence="3">KCTC 42662</strain>
    </source>
</reference>
<dbReference type="Pfam" id="PF12969">
    <property type="entry name" value="DUF3857"/>
    <property type="match status" value="1"/>
</dbReference>
<dbReference type="RefSeq" id="WP_380904257.1">
    <property type="nucleotide sequence ID" value="NZ_JBHUEG010000001.1"/>
</dbReference>
<keyword evidence="3" id="KW-1185">Reference proteome</keyword>
<name>A0ABW5KHK8_9SPHI</name>
<evidence type="ECO:0000259" key="1">
    <source>
        <dbReference type="Pfam" id="PF12969"/>
    </source>
</evidence>
<evidence type="ECO:0000313" key="3">
    <source>
        <dbReference type="Proteomes" id="UP001597545"/>
    </source>
</evidence>
<organism evidence="2 3">
    <name type="scientific">Sphingobacterium suaedae</name>
    <dbReference type="NCBI Taxonomy" id="1686402"/>
    <lineage>
        <taxon>Bacteria</taxon>
        <taxon>Pseudomonadati</taxon>
        <taxon>Bacteroidota</taxon>
        <taxon>Sphingobacteriia</taxon>
        <taxon>Sphingobacteriales</taxon>
        <taxon>Sphingobacteriaceae</taxon>
        <taxon>Sphingobacterium</taxon>
    </lineage>
</organism>
<dbReference type="Gene3D" id="3.10.620.30">
    <property type="match status" value="1"/>
</dbReference>
<comment type="caution">
    <text evidence="2">The sequence shown here is derived from an EMBL/GenBank/DDBJ whole genome shotgun (WGS) entry which is preliminary data.</text>
</comment>
<dbReference type="InterPro" id="IPR024618">
    <property type="entry name" value="DUF3857"/>
</dbReference>
<sequence>MRAISFYICILPTKLTMVMRLLLTAFFILTLGTVFSQEHPIPSLKYDDLTKSYQQIDSNASAVVVDEWGKTELEVVEADHALRVVHTYAVRIKILKKEGVDYANFQIPLYAFGNTFETIADIKGKTYNLRNTGISESEMNKQSIFLEKTSPFLHLAKFTLPQVEEGSIIDVQYRIFSPDVLNFRTWQFQTDIPKIHSAYTAIMPATYQYRVVLRGPYKLTDTKTEVLRSHFLLNGVRNDCSKITYVMDSVPAFLEEEHMLASKNYKSAVYFELEQYYLTNGSKVRVTKEWRDVDRELLTEKSFGGQLKKEDLFQNLLPTWIATASTDLEKAMAIYDHLKRTIRWNQVYGKYAQFGIKESLEQHKGNIGDINLALITALNAASLPAYPVLVSTRENGIPNNLHPVISDFNYVIASVTIDGKSYFLDASEAATPFGELPLRCINEQGRIIYSKKSSEWIPLKNEQPSLVSFTFLGQLDTAYNLTGKLTISYKGLDALKKRNEIASFNSQEEYFERMQEKIPNIGVKKSSLQNLDSLKDFLYEQLEIEMPMDEYVQNGILHINPIFINRTLKNPFNLNERFYPVDLGAQRHVTHNVNIRVPEGFIIHSSPKNSAMKLPEDAARFMYQSSIDKDRFVLRQVVSLNKAIYSVDEYFHLKEFFSRVIQQQQQELVITGTR</sequence>
<accession>A0ABW5KHK8</accession>
<feature type="domain" description="DUF3857" evidence="1">
    <location>
        <begin position="83"/>
        <end position="223"/>
    </location>
</feature>
<proteinExistence type="predicted"/>
<dbReference type="Proteomes" id="UP001597545">
    <property type="component" value="Unassembled WGS sequence"/>
</dbReference>
<dbReference type="Gene3D" id="2.60.40.3140">
    <property type="match status" value="1"/>
</dbReference>
<gene>
    <name evidence="2" type="ORF">ACFSR5_12535</name>
</gene>
<dbReference type="EMBL" id="JBHULR010000004">
    <property type="protein sequence ID" value="MFD2548471.1"/>
    <property type="molecule type" value="Genomic_DNA"/>
</dbReference>